<dbReference type="PANTHER" id="PTHR46211:SF1">
    <property type="entry name" value="GLYCEROPHOSPHODIESTER PHOSPHODIESTERASE, CYTOPLASMIC"/>
    <property type="match status" value="1"/>
</dbReference>
<dbReference type="InterPro" id="IPR030395">
    <property type="entry name" value="GP_PDE_dom"/>
</dbReference>
<gene>
    <name evidence="2" type="ORF">METZ01_LOCUS403050</name>
</gene>
<sequence length="197" mass="21980">MIIAHRGVSFDLPENSLPAFNMSWNHAADGIEGDFHLTKDGAIVCIHDEDTGRVCKQNIVVRDSTLKELKALDLDCQGTENLQIKIPTLNEVLEILPDGKKIFIEVKCGSEIVKPLFSELSRSKLNSNDAVIISFDEEVIKEFKVIAPNFRALLLYSYEVECNINNLIDVMRNIKADGLSTDNEFSKTLVEQTINAG</sequence>
<dbReference type="EMBL" id="UINC01154744">
    <property type="protein sequence ID" value="SVD50196.1"/>
    <property type="molecule type" value="Genomic_DNA"/>
</dbReference>
<name>A0A382VUB8_9ZZZZ</name>
<dbReference type="Gene3D" id="3.20.20.190">
    <property type="entry name" value="Phosphatidylinositol (PI) phosphodiesterase"/>
    <property type="match status" value="1"/>
</dbReference>
<feature type="domain" description="GP-PDE" evidence="1">
    <location>
        <begin position="1"/>
        <end position="197"/>
    </location>
</feature>
<dbReference type="PROSITE" id="PS51704">
    <property type="entry name" value="GP_PDE"/>
    <property type="match status" value="1"/>
</dbReference>
<dbReference type="Pfam" id="PF03009">
    <property type="entry name" value="GDPD"/>
    <property type="match status" value="1"/>
</dbReference>
<evidence type="ECO:0000259" key="1">
    <source>
        <dbReference type="PROSITE" id="PS51704"/>
    </source>
</evidence>
<proteinExistence type="predicted"/>
<accession>A0A382VUB8</accession>
<evidence type="ECO:0000313" key="2">
    <source>
        <dbReference type="EMBL" id="SVD50196.1"/>
    </source>
</evidence>
<dbReference type="InterPro" id="IPR017946">
    <property type="entry name" value="PLC-like_Pdiesterase_TIM-brl"/>
</dbReference>
<protein>
    <recommendedName>
        <fullName evidence="1">GP-PDE domain-containing protein</fullName>
    </recommendedName>
</protein>
<dbReference type="PANTHER" id="PTHR46211">
    <property type="entry name" value="GLYCEROPHOSPHORYL DIESTER PHOSPHODIESTERASE"/>
    <property type="match status" value="1"/>
</dbReference>
<dbReference type="GO" id="GO:0006629">
    <property type="term" value="P:lipid metabolic process"/>
    <property type="evidence" value="ECO:0007669"/>
    <property type="project" value="InterPro"/>
</dbReference>
<reference evidence="2" key="1">
    <citation type="submission" date="2018-05" db="EMBL/GenBank/DDBJ databases">
        <authorList>
            <person name="Lanie J.A."/>
            <person name="Ng W.-L."/>
            <person name="Kazmierczak K.M."/>
            <person name="Andrzejewski T.M."/>
            <person name="Davidsen T.M."/>
            <person name="Wayne K.J."/>
            <person name="Tettelin H."/>
            <person name="Glass J.I."/>
            <person name="Rusch D."/>
            <person name="Podicherti R."/>
            <person name="Tsui H.-C.T."/>
            <person name="Winkler M.E."/>
        </authorList>
    </citation>
    <scope>NUCLEOTIDE SEQUENCE</scope>
</reference>
<organism evidence="2">
    <name type="scientific">marine metagenome</name>
    <dbReference type="NCBI Taxonomy" id="408172"/>
    <lineage>
        <taxon>unclassified sequences</taxon>
        <taxon>metagenomes</taxon>
        <taxon>ecological metagenomes</taxon>
    </lineage>
</organism>
<dbReference type="GO" id="GO:0008081">
    <property type="term" value="F:phosphoric diester hydrolase activity"/>
    <property type="evidence" value="ECO:0007669"/>
    <property type="project" value="InterPro"/>
</dbReference>
<dbReference type="AlphaFoldDB" id="A0A382VUB8"/>
<feature type="non-terminal residue" evidence="2">
    <location>
        <position position="197"/>
    </location>
</feature>
<dbReference type="SUPFAM" id="SSF51695">
    <property type="entry name" value="PLC-like phosphodiesterases"/>
    <property type="match status" value="1"/>
</dbReference>